<comment type="subcellular location">
    <subcellularLocation>
        <location evidence="1">Cell membrane</location>
    </subcellularLocation>
</comment>
<evidence type="ECO:0000256" key="5">
    <source>
        <dbReference type="ARBA" id="ARBA00029447"/>
    </source>
</evidence>
<keyword evidence="4 6" id="KW-0807">Transducer</keyword>
<dbReference type="Pfam" id="PF00015">
    <property type="entry name" value="MCPsignal"/>
    <property type="match status" value="1"/>
</dbReference>
<feature type="domain" description="HAMP" evidence="10">
    <location>
        <begin position="203"/>
        <end position="256"/>
    </location>
</feature>
<dbReference type="InterPro" id="IPR024478">
    <property type="entry name" value="HlyB_4HB_MCP"/>
</dbReference>
<feature type="coiled-coil region" evidence="7">
    <location>
        <begin position="102"/>
        <end position="129"/>
    </location>
</feature>
<dbReference type="EMBL" id="CP016808">
    <property type="protein sequence ID" value="ANY66747.1"/>
    <property type="molecule type" value="Genomic_DNA"/>
</dbReference>
<evidence type="ECO:0000256" key="8">
    <source>
        <dbReference type="SAM" id="Phobius"/>
    </source>
</evidence>
<feature type="domain" description="Methyl-accepting transducer" evidence="9">
    <location>
        <begin position="275"/>
        <end position="511"/>
    </location>
</feature>
<dbReference type="PROSITE" id="PS50885">
    <property type="entry name" value="HAMP"/>
    <property type="match status" value="1"/>
</dbReference>
<evidence type="ECO:0000256" key="6">
    <source>
        <dbReference type="PROSITE-ProRule" id="PRU00284"/>
    </source>
</evidence>
<comment type="similarity">
    <text evidence="5">Belongs to the methyl-accepting chemotaxis (MCP) protein family.</text>
</comment>
<dbReference type="GO" id="GO:0005886">
    <property type="term" value="C:plasma membrane"/>
    <property type="evidence" value="ECO:0007669"/>
    <property type="project" value="UniProtKB-SubCell"/>
</dbReference>
<evidence type="ECO:0000259" key="9">
    <source>
        <dbReference type="PROSITE" id="PS50111"/>
    </source>
</evidence>
<dbReference type="InterPro" id="IPR004090">
    <property type="entry name" value="Chemotax_Me-accpt_rcpt"/>
</dbReference>
<dbReference type="CDD" id="cd19411">
    <property type="entry name" value="MCP2201-like_sensor"/>
    <property type="match status" value="1"/>
</dbReference>
<dbReference type="AlphaFoldDB" id="A0A1B2DG92"/>
<dbReference type="PROSITE" id="PS50111">
    <property type="entry name" value="CHEMOTAXIS_TRANSDUC_2"/>
    <property type="match status" value="1"/>
</dbReference>
<dbReference type="InterPro" id="IPR003660">
    <property type="entry name" value="HAMP_dom"/>
</dbReference>
<organism evidence="11">
    <name type="scientific">Paenibacillus sp. BIHB 4019</name>
    <dbReference type="NCBI Taxonomy" id="1870819"/>
    <lineage>
        <taxon>Bacteria</taxon>
        <taxon>Bacillati</taxon>
        <taxon>Bacillota</taxon>
        <taxon>Bacilli</taxon>
        <taxon>Bacillales</taxon>
        <taxon>Paenibacillaceae</taxon>
        <taxon>Paenibacillus</taxon>
    </lineage>
</organism>
<evidence type="ECO:0000259" key="10">
    <source>
        <dbReference type="PROSITE" id="PS50885"/>
    </source>
</evidence>
<reference evidence="11" key="1">
    <citation type="submission" date="2016-08" db="EMBL/GenBank/DDBJ databases">
        <title>Complete Genome Seqeunce of Paenibacillus sp. BIHB 4019 from tea rhizoplane.</title>
        <authorList>
            <person name="Thakur R."/>
            <person name="Swarnkar M.K."/>
            <person name="Gulati A."/>
        </authorList>
    </citation>
    <scope>NUCLEOTIDE SEQUENCE [LARGE SCALE GENOMIC DNA]</scope>
    <source>
        <strain evidence="11">BIHB4019</strain>
    </source>
</reference>
<dbReference type="SUPFAM" id="SSF58104">
    <property type="entry name" value="Methyl-accepting chemotaxis protein (MCP) signaling domain"/>
    <property type="match status" value="1"/>
</dbReference>
<keyword evidence="7" id="KW-0175">Coiled coil</keyword>
<evidence type="ECO:0000313" key="11">
    <source>
        <dbReference type="EMBL" id="ANY66747.1"/>
    </source>
</evidence>
<dbReference type="Pfam" id="PF00672">
    <property type="entry name" value="HAMP"/>
    <property type="match status" value="1"/>
</dbReference>
<dbReference type="GO" id="GO:0007165">
    <property type="term" value="P:signal transduction"/>
    <property type="evidence" value="ECO:0007669"/>
    <property type="project" value="UniProtKB-KW"/>
</dbReference>
<evidence type="ECO:0000256" key="4">
    <source>
        <dbReference type="ARBA" id="ARBA00023224"/>
    </source>
</evidence>
<dbReference type="InterPro" id="IPR047347">
    <property type="entry name" value="YvaQ-like_sensor"/>
</dbReference>
<dbReference type="PRINTS" id="PR00260">
    <property type="entry name" value="CHEMTRNSDUCR"/>
</dbReference>
<dbReference type="SMART" id="SM00304">
    <property type="entry name" value="HAMP"/>
    <property type="match status" value="1"/>
</dbReference>
<dbReference type="Gene3D" id="1.10.287.950">
    <property type="entry name" value="Methyl-accepting chemotaxis protein"/>
    <property type="match status" value="1"/>
</dbReference>
<keyword evidence="3 8" id="KW-0472">Membrane</keyword>
<dbReference type="CDD" id="cd06225">
    <property type="entry name" value="HAMP"/>
    <property type="match status" value="1"/>
</dbReference>
<evidence type="ECO:0000256" key="1">
    <source>
        <dbReference type="ARBA" id="ARBA00004236"/>
    </source>
</evidence>
<evidence type="ECO:0000256" key="2">
    <source>
        <dbReference type="ARBA" id="ARBA00022475"/>
    </source>
</evidence>
<name>A0A1B2DG92_9BACL</name>
<dbReference type="GO" id="GO:0004888">
    <property type="term" value="F:transmembrane signaling receptor activity"/>
    <property type="evidence" value="ECO:0007669"/>
    <property type="project" value="InterPro"/>
</dbReference>
<keyword evidence="2" id="KW-1003">Cell membrane</keyword>
<dbReference type="SMART" id="SM00283">
    <property type="entry name" value="MA"/>
    <property type="match status" value="1"/>
</dbReference>
<dbReference type="Pfam" id="PF12729">
    <property type="entry name" value="4HB_MCP_1"/>
    <property type="match status" value="1"/>
</dbReference>
<gene>
    <name evidence="11" type="ORF">BBD42_09940</name>
</gene>
<proteinExistence type="inferred from homology"/>
<sequence length="566" mass="61236">MNIRKKLITGFAAVLLLTLAVGMISWFQFTALDKAYQNLLSDRVQKILWVNELKQHSTDQSNRVGGYIITRNSLQLDKYEEDRMLFAKTMKLLEASIENPVSIELAAKLKQLEAEYKTVSQEMIAAKEQDNMDEVVTLVETKGSPIAEQLIETADQLVDFQQSQLSEGQATLTKEVGEVQSIIMTTIVVAMVLGIALAVLIGQIIARPVQKVALAARQIADGDLTGADIVLRQKDEIGAMALDFNKMKHHLRQLMQTINHNAMEVEAASKELSGGAEQAVMASNHIAESVQQVSEASDQQSASITENKQAIEESAISIQRIADSAAVTSESSELALQQAERGSALLGETIGQLKQLHLTIDQSAAVIYELGEQSRAIEGITQFIREIANQTNLLSLNASIEAARAGEGGRGFAVVAGEVKKLAEQTGEASDKIAVFIRAMVDKVNGAVVSMQKGSGEVESSTAYMNQTGEAFEQVYAAIRTVTSQVQEVSASAEQLAASTEQQLATEEQLVVLANNISDNSQSVAAVCEEQLASMEEISASAEALSQMANVLRGEIQKFTFEKEQA</sequence>
<dbReference type="RefSeq" id="WP_099518028.1">
    <property type="nucleotide sequence ID" value="NZ_CP016808.1"/>
</dbReference>
<dbReference type="Gene3D" id="6.10.340.10">
    <property type="match status" value="1"/>
</dbReference>
<dbReference type="PANTHER" id="PTHR32089:SF112">
    <property type="entry name" value="LYSOZYME-LIKE PROTEIN-RELATED"/>
    <property type="match status" value="1"/>
</dbReference>
<dbReference type="GO" id="GO:0006935">
    <property type="term" value="P:chemotaxis"/>
    <property type="evidence" value="ECO:0007669"/>
    <property type="project" value="InterPro"/>
</dbReference>
<dbReference type="InterPro" id="IPR004089">
    <property type="entry name" value="MCPsignal_dom"/>
</dbReference>
<keyword evidence="8" id="KW-1133">Transmembrane helix</keyword>
<feature type="transmembrane region" description="Helical" evidence="8">
    <location>
        <begin position="182"/>
        <end position="201"/>
    </location>
</feature>
<protein>
    <submittedName>
        <fullName evidence="11">Chemotaxis protein</fullName>
    </submittedName>
</protein>
<accession>A0A1B2DG92</accession>
<dbReference type="PANTHER" id="PTHR32089">
    <property type="entry name" value="METHYL-ACCEPTING CHEMOTAXIS PROTEIN MCPB"/>
    <property type="match status" value="1"/>
</dbReference>
<evidence type="ECO:0000256" key="3">
    <source>
        <dbReference type="ARBA" id="ARBA00023136"/>
    </source>
</evidence>
<keyword evidence="8" id="KW-0812">Transmembrane</keyword>
<evidence type="ECO:0000256" key="7">
    <source>
        <dbReference type="SAM" id="Coils"/>
    </source>
</evidence>